<dbReference type="OrthoDB" id="270318at2759"/>
<dbReference type="Gene3D" id="1.10.600.10">
    <property type="entry name" value="Farnesyl Diphosphate Synthase"/>
    <property type="match status" value="1"/>
</dbReference>
<accession>A0A6G1LN66</accession>
<reference evidence="7" key="1">
    <citation type="journal article" date="2020" name="Stud. Mycol.">
        <title>101 Dothideomycetes genomes: a test case for predicting lifestyles and emergence of pathogens.</title>
        <authorList>
            <person name="Haridas S."/>
            <person name="Albert R."/>
            <person name="Binder M."/>
            <person name="Bloem J."/>
            <person name="Labutti K."/>
            <person name="Salamov A."/>
            <person name="Andreopoulos B."/>
            <person name="Baker S."/>
            <person name="Barry K."/>
            <person name="Bills G."/>
            <person name="Bluhm B."/>
            <person name="Cannon C."/>
            <person name="Castanera R."/>
            <person name="Culley D."/>
            <person name="Daum C."/>
            <person name="Ezra D."/>
            <person name="Gonzalez J."/>
            <person name="Henrissat B."/>
            <person name="Kuo A."/>
            <person name="Liang C."/>
            <person name="Lipzen A."/>
            <person name="Lutzoni F."/>
            <person name="Magnuson J."/>
            <person name="Mondo S."/>
            <person name="Nolan M."/>
            <person name="Ohm R."/>
            <person name="Pangilinan J."/>
            <person name="Park H.-J."/>
            <person name="Ramirez L."/>
            <person name="Alfaro M."/>
            <person name="Sun H."/>
            <person name="Tritt A."/>
            <person name="Yoshinaga Y."/>
            <person name="Zwiers L.-H."/>
            <person name="Turgeon B."/>
            <person name="Goodwin S."/>
            <person name="Spatafora J."/>
            <person name="Crous P."/>
            <person name="Grigoriev I."/>
        </authorList>
    </citation>
    <scope>NUCLEOTIDE SEQUENCE</scope>
    <source>
        <strain evidence="7">CBS 116005</strain>
    </source>
</reference>
<evidence type="ECO:0000313" key="7">
    <source>
        <dbReference type="EMBL" id="KAF2774070.1"/>
    </source>
</evidence>
<name>A0A6G1LN66_9PEZI</name>
<comment type="subcellular location">
    <subcellularLocation>
        <location evidence="1">Mitochondrion inner membrane</location>
    </subcellularLocation>
</comment>
<protein>
    <recommendedName>
        <fullName evidence="9">Squalene/phytoene synthase</fullName>
    </recommendedName>
</protein>
<evidence type="ECO:0000256" key="1">
    <source>
        <dbReference type="ARBA" id="ARBA00004273"/>
    </source>
</evidence>
<keyword evidence="2" id="KW-0999">Mitochondrion inner membrane</keyword>
<keyword evidence="4" id="KW-0496">Mitochondrion</keyword>
<evidence type="ECO:0000256" key="3">
    <source>
        <dbReference type="ARBA" id="ARBA00022946"/>
    </source>
</evidence>
<sequence length="372" mass="41114">MCAGCQRRGYASQVDQPAASVLSQEEITRARRYCLDMLRKSDTPSSLLLPYIPNHARDAYIALRAFNIEVARTPDTTSTPTIGAMRLQFQRDAVLKALAGQPPKQPIAILLAKAAEDILYATDGKAKWSKSWFTRVVDTREKYLSNPPYPSISDLESYAENTYSTLLYLTLQSLPMASLTADHVASHIGKAAGITAVLRGLPLLAFPGPPNAHSNQGHFAGDVGASRQGAVMLPLDIMADAGVREEDVLRNGTNAHGLRDAVFAVATRANDHLITARQMLQNVRAGQNEGHEFEHGDEDEHIHLPTTGKSGKAETQAQEVERAFGVFLPAVATQIWLDRLEKADFDIFSPKLRVTDWRLPWKAFWAYNRRKL</sequence>
<dbReference type="SUPFAM" id="SSF48576">
    <property type="entry name" value="Terpenoid synthases"/>
    <property type="match status" value="1"/>
</dbReference>
<evidence type="ECO:0000256" key="6">
    <source>
        <dbReference type="ARBA" id="ARBA00038273"/>
    </source>
</evidence>
<dbReference type="PANTHER" id="PTHR21181:SF13">
    <property type="entry name" value="NADH DEHYDROGENASE (UBIQUINONE) COMPLEX I, ASSEMBLY FACTOR 6"/>
    <property type="match status" value="1"/>
</dbReference>
<dbReference type="GO" id="GO:0005743">
    <property type="term" value="C:mitochondrial inner membrane"/>
    <property type="evidence" value="ECO:0007669"/>
    <property type="project" value="UniProtKB-SubCell"/>
</dbReference>
<evidence type="ECO:0008006" key="9">
    <source>
        <dbReference type="Google" id="ProtNLM"/>
    </source>
</evidence>
<keyword evidence="5" id="KW-0472">Membrane</keyword>
<dbReference type="AlphaFoldDB" id="A0A6G1LN66"/>
<dbReference type="InterPro" id="IPR008949">
    <property type="entry name" value="Isoprenoid_synthase_dom_sf"/>
</dbReference>
<dbReference type="GO" id="GO:0032981">
    <property type="term" value="P:mitochondrial respiratory chain complex I assembly"/>
    <property type="evidence" value="ECO:0007669"/>
    <property type="project" value="TreeGrafter"/>
</dbReference>
<evidence type="ECO:0000256" key="5">
    <source>
        <dbReference type="ARBA" id="ARBA00023136"/>
    </source>
</evidence>
<evidence type="ECO:0000256" key="4">
    <source>
        <dbReference type="ARBA" id="ARBA00023128"/>
    </source>
</evidence>
<dbReference type="Proteomes" id="UP000799436">
    <property type="component" value="Unassembled WGS sequence"/>
</dbReference>
<organism evidence="7 8">
    <name type="scientific">Teratosphaeria nubilosa</name>
    <dbReference type="NCBI Taxonomy" id="161662"/>
    <lineage>
        <taxon>Eukaryota</taxon>
        <taxon>Fungi</taxon>
        <taxon>Dikarya</taxon>
        <taxon>Ascomycota</taxon>
        <taxon>Pezizomycotina</taxon>
        <taxon>Dothideomycetes</taxon>
        <taxon>Dothideomycetidae</taxon>
        <taxon>Mycosphaerellales</taxon>
        <taxon>Teratosphaeriaceae</taxon>
        <taxon>Teratosphaeria</taxon>
    </lineage>
</organism>
<comment type="similarity">
    <text evidence="6">Belongs to the NDUFAF6 family.</text>
</comment>
<dbReference type="Pfam" id="PF00494">
    <property type="entry name" value="SQS_PSY"/>
    <property type="match status" value="1"/>
</dbReference>
<dbReference type="PANTHER" id="PTHR21181">
    <property type="match status" value="1"/>
</dbReference>
<keyword evidence="3" id="KW-0809">Transit peptide</keyword>
<proteinExistence type="inferred from homology"/>
<gene>
    <name evidence="7" type="ORF">EJ03DRAFT_340852</name>
</gene>
<evidence type="ECO:0000256" key="2">
    <source>
        <dbReference type="ARBA" id="ARBA00022792"/>
    </source>
</evidence>
<evidence type="ECO:0000313" key="8">
    <source>
        <dbReference type="Proteomes" id="UP000799436"/>
    </source>
</evidence>
<dbReference type="EMBL" id="ML995809">
    <property type="protein sequence ID" value="KAF2774070.1"/>
    <property type="molecule type" value="Genomic_DNA"/>
</dbReference>
<dbReference type="InterPro" id="IPR002060">
    <property type="entry name" value="Squ/phyt_synthse"/>
</dbReference>
<keyword evidence="8" id="KW-1185">Reference proteome</keyword>